<name>A0A814U365_ADIRI</name>
<evidence type="ECO:0000259" key="2">
    <source>
        <dbReference type="PROSITE" id="PS50822"/>
    </source>
</evidence>
<dbReference type="SUPFAM" id="SSF101690">
    <property type="entry name" value="PAZ domain"/>
    <property type="match status" value="1"/>
</dbReference>
<dbReference type="Pfam" id="PF02171">
    <property type="entry name" value="Piwi"/>
    <property type="match status" value="2"/>
</dbReference>
<dbReference type="InterPro" id="IPR012337">
    <property type="entry name" value="RNaseH-like_sf"/>
</dbReference>
<gene>
    <name evidence="3" type="ORF">XAT740_LOCUS22025</name>
</gene>
<reference evidence="3" key="1">
    <citation type="submission" date="2021-02" db="EMBL/GenBank/DDBJ databases">
        <authorList>
            <person name="Nowell W R."/>
        </authorList>
    </citation>
    <scope>NUCLEOTIDE SEQUENCE</scope>
</reference>
<dbReference type="InterPro" id="IPR003165">
    <property type="entry name" value="Piwi"/>
</dbReference>
<dbReference type="InterPro" id="IPR036397">
    <property type="entry name" value="RNaseH_sf"/>
</dbReference>
<dbReference type="SMART" id="SM00950">
    <property type="entry name" value="Piwi"/>
    <property type="match status" value="1"/>
</dbReference>
<evidence type="ECO:0000259" key="1">
    <source>
        <dbReference type="PROSITE" id="PS50821"/>
    </source>
</evidence>
<evidence type="ECO:0008006" key="5">
    <source>
        <dbReference type="Google" id="ProtNLM"/>
    </source>
</evidence>
<dbReference type="Gene3D" id="3.30.420.10">
    <property type="entry name" value="Ribonuclease H-like superfamily/Ribonuclease H"/>
    <property type="match status" value="1"/>
</dbReference>
<comment type="caution">
    <text evidence="3">The sequence shown here is derived from an EMBL/GenBank/DDBJ whole genome shotgun (WGS) entry which is preliminary data.</text>
</comment>
<dbReference type="PANTHER" id="PTHR22891">
    <property type="entry name" value="EUKARYOTIC TRANSLATION INITIATION FACTOR 2C"/>
    <property type="match status" value="1"/>
</dbReference>
<dbReference type="InterPro" id="IPR003100">
    <property type="entry name" value="PAZ_dom"/>
</dbReference>
<evidence type="ECO:0000313" key="3">
    <source>
        <dbReference type="EMBL" id="CAF1170862.1"/>
    </source>
</evidence>
<feature type="domain" description="Piwi" evidence="2">
    <location>
        <begin position="486"/>
        <end position="556"/>
    </location>
</feature>
<evidence type="ECO:0000313" key="4">
    <source>
        <dbReference type="Proteomes" id="UP000663828"/>
    </source>
</evidence>
<sequence>MQSIVPNHQLTPGFFLWYDGQRCLYSATHLEPQVKLHPNGQYRLYIKSCVNRLSTNDINDFVNDFIQRQLDSDRIPANLDYPRLNNLLQNCIIVTKQSDWKTEYEFDRFDSRRPHEIIFDSGEVMVDYYKRLKIQLTKLDHPCIQVYRRNYDHPCHLPLELCKIKEWTIYDKPLQRKHEHGTRIPSPEQRYYDIKDTLQECDYNSNALCQTIGFQIVHAEMLQFDARLLRPPSIRAGPGHVVRIDKSRILLDKHLFESKPVGKLAITYFGTDFDEHKADFNKFADILKEEMRHYDGYFASMNEQNCELIVCVMNGRCEDDLTQMKINIKKCGTIRHGIMTQCALYSETQSKEKSLQIYCENLVRKINHKNGGINTIVDLSIALRNRSNSSDSYMFFGCGCGTSDESMVGSGNSSCSTTAVRVCKRYPKQGKCSIETILGVDDGQFSKVLQYEIPAIYQKSPQDNIKETIRKYRQYVDWLCRRHTTIVPPYQNIFYLNSHNAYQGVNNPSLYHVLEDQIGFTPNELQLLTYHLCFTDPRPSSSEAIPSVVYQADLAALNARDLFCSDEESSTMHVFNRNPVLQNPIADALHYEILPVHQKLKNKPVLG</sequence>
<dbReference type="Gene3D" id="3.40.50.2300">
    <property type="match status" value="1"/>
</dbReference>
<dbReference type="InterPro" id="IPR036085">
    <property type="entry name" value="PAZ_dom_sf"/>
</dbReference>
<accession>A0A814U365</accession>
<dbReference type="PROSITE" id="PS50821">
    <property type="entry name" value="PAZ"/>
    <property type="match status" value="1"/>
</dbReference>
<dbReference type="Proteomes" id="UP000663828">
    <property type="component" value="Unassembled WGS sequence"/>
</dbReference>
<keyword evidence="4" id="KW-1185">Reference proteome</keyword>
<dbReference type="PROSITE" id="PS50822">
    <property type="entry name" value="PIWI"/>
    <property type="match status" value="1"/>
</dbReference>
<dbReference type="EMBL" id="CAJNOR010001605">
    <property type="protein sequence ID" value="CAF1170862.1"/>
    <property type="molecule type" value="Genomic_DNA"/>
</dbReference>
<dbReference type="GO" id="GO:0003723">
    <property type="term" value="F:RNA binding"/>
    <property type="evidence" value="ECO:0007669"/>
    <property type="project" value="InterPro"/>
</dbReference>
<dbReference type="Gene3D" id="2.170.260.10">
    <property type="entry name" value="paz domain"/>
    <property type="match status" value="1"/>
</dbReference>
<dbReference type="SUPFAM" id="SSF53098">
    <property type="entry name" value="Ribonuclease H-like"/>
    <property type="match status" value="1"/>
</dbReference>
<organism evidence="3 4">
    <name type="scientific">Adineta ricciae</name>
    <name type="common">Rotifer</name>
    <dbReference type="NCBI Taxonomy" id="249248"/>
    <lineage>
        <taxon>Eukaryota</taxon>
        <taxon>Metazoa</taxon>
        <taxon>Spiralia</taxon>
        <taxon>Gnathifera</taxon>
        <taxon>Rotifera</taxon>
        <taxon>Eurotatoria</taxon>
        <taxon>Bdelloidea</taxon>
        <taxon>Adinetida</taxon>
        <taxon>Adinetidae</taxon>
        <taxon>Adineta</taxon>
    </lineage>
</organism>
<proteinExistence type="predicted"/>
<protein>
    <recommendedName>
        <fullName evidence="5">Piwi domain-containing protein</fullName>
    </recommendedName>
</protein>
<dbReference type="Pfam" id="PF02170">
    <property type="entry name" value="PAZ"/>
    <property type="match status" value="1"/>
</dbReference>
<dbReference type="AlphaFoldDB" id="A0A814U365"/>
<feature type="domain" description="PAZ" evidence="1">
    <location>
        <begin position="57"/>
        <end position="166"/>
    </location>
</feature>